<dbReference type="RefSeq" id="WP_090922298.1">
    <property type="nucleotide sequence ID" value="NZ_CP016180.1"/>
</dbReference>
<dbReference type="Proteomes" id="UP000198883">
    <property type="component" value="Unassembled WGS sequence"/>
</dbReference>
<evidence type="ECO:0000313" key="4">
    <source>
        <dbReference type="Proteomes" id="UP000198883"/>
    </source>
</evidence>
<dbReference type="PANTHER" id="PTHR37841:SF1">
    <property type="entry name" value="DUF3298 DOMAIN-CONTAINING PROTEIN"/>
    <property type="match status" value="1"/>
</dbReference>
<dbReference type="EMBL" id="FOBN01000016">
    <property type="protein sequence ID" value="SEM41405.1"/>
    <property type="molecule type" value="Genomic_DNA"/>
</dbReference>
<dbReference type="Pfam" id="PF14903">
    <property type="entry name" value="WG_beta_rep"/>
    <property type="match status" value="6"/>
</dbReference>
<reference evidence="4" key="2">
    <citation type="submission" date="2016-10" db="EMBL/GenBank/DDBJ databases">
        <authorList>
            <person name="Varghese N."/>
            <person name="Submissions S."/>
        </authorList>
    </citation>
    <scope>NUCLEOTIDE SEQUENCE [LARGE SCALE GENOMIC DNA]</scope>
    <source>
        <strain evidence="4">DSM 24204</strain>
    </source>
</reference>
<evidence type="ECO:0000256" key="1">
    <source>
        <dbReference type="SAM" id="SignalP"/>
    </source>
</evidence>
<dbReference type="Proteomes" id="UP001224812">
    <property type="component" value="Unassembled WGS sequence"/>
</dbReference>
<keyword evidence="1" id="KW-0732">Signal</keyword>
<sequence length="615" mass="70732">MKLNYKHLLLSTMLFYPLSLFATDKPVYLDYDKVNIQFKTALIRVNKGYKTGFIDKQGNRIIDVIYDHIDYFDKDGLAVAVKDKKSGLINKKGEIVVPFEYDAIDRNEKNNSYKILINNQWGVVDKAFKPIIPTEYEEIIVQNSGYILYKDSLYKLADADGNIITPSGFDQIEYFADNTVMVRIEGRWHFFDTQTKQVDKVAYDKVKPLQEDFLLVRQKGEFSIINAKTNKVVVPFGYNHKSFVGQDLITVKKDNKIGLFNFKGEMVLAPTYDAIGYFSRDTTADVRQGDLAGRINTKGELVTPMQYIPDMAYNSNGYDIQQSVDKKWHILTRNEGKEIGWKSGVDKVYFVGEKYFAIKDKGKNYLVDIRPPYKIFTTLDRYDAIKGHYCGDCYNGNMIVTKNGKYGFINSQGKELIKPIYDQLLSWTTANLLFKKGNKYGVVDFNGKVEVEAKYDKLEWLDCYSESRGLAYLGDKWQLIDIHSQPVSPLFDTKLVSIIYSMESLVVKDQKTGLYGLFDFDGNEVIPAKYTRVMAGKTIIEVTQQEEIALFNKQGKQITPFKSKTEFRGYDYSTENNIVIIHYLVGRELYWTIYDIATGKALYTNEKLQDESPNP</sequence>
<dbReference type="GeneID" id="83544218"/>
<feature type="signal peptide" evidence="1">
    <location>
        <begin position="1"/>
        <end position="22"/>
    </location>
</feature>
<gene>
    <name evidence="2" type="ORF">QJT92_07995</name>
    <name evidence="3" type="ORF">SAMN05444853_11649</name>
</gene>
<dbReference type="AlphaFoldDB" id="A0A1H7Y652"/>
<dbReference type="EMBL" id="JASAVS010000017">
    <property type="protein sequence ID" value="MDP8085859.1"/>
    <property type="molecule type" value="Genomic_DNA"/>
</dbReference>
<feature type="chain" id="PRO_5011491479" evidence="1">
    <location>
        <begin position="23"/>
        <end position="615"/>
    </location>
</feature>
<dbReference type="InterPro" id="IPR032774">
    <property type="entry name" value="WG_beta_rep"/>
</dbReference>
<protein>
    <submittedName>
        <fullName evidence="3">WG containing repeat-containing protein</fullName>
    </submittedName>
    <submittedName>
        <fullName evidence="2">WG repeat-containing protein</fullName>
    </submittedName>
</protein>
<evidence type="ECO:0000313" key="5">
    <source>
        <dbReference type="Proteomes" id="UP001224812"/>
    </source>
</evidence>
<evidence type="ECO:0000313" key="2">
    <source>
        <dbReference type="EMBL" id="MDP8085859.1"/>
    </source>
</evidence>
<accession>A0A1H7Y652</accession>
<dbReference type="PANTHER" id="PTHR37841">
    <property type="entry name" value="GLR2918 PROTEIN"/>
    <property type="match status" value="1"/>
</dbReference>
<name>A0A1H7Y652_9PAST</name>
<proteinExistence type="predicted"/>
<organism evidence="3 4">
    <name type="scientific">Phocoenobacter skyensis</name>
    <dbReference type="NCBI Taxonomy" id="97481"/>
    <lineage>
        <taxon>Bacteria</taxon>
        <taxon>Pseudomonadati</taxon>
        <taxon>Pseudomonadota</taxon>
        <taxon>Gammaproteobacteria</taxon>
        <taxon>Pasteurellales</taxon>
        <taxon>Pasteurellaceae</taxon>
        <taxon>Phocoenobacter</taxon>
    </lineage>
</organism>
<reference evidence="2 5" key="3">
    <citation type="journal article" date="2023" name="Front. Microbiol.">
        <title>Phylogeography and host specificity of Pasteurellaceae pathogenic to sea-farmed fish in the north-east Atlantic.</title>
        <authorList>
            <person name="Gulla S."/>
            <person name="Colquhoun D.J."/>
            <person name="Olsen A.B."/>
            <person name="Spilsberg B."/>
            <person name="Lagesen K."/>
            <person name="Aakesson C.P."/>
            <person name="Strom S."/>
            <person name="Manji F."/>
            <person name="Birkbeck T.H."/>
            <person name="Nilsen H.K."/>
        </authorList>
    </citation>
    <scope>NUCLEOTIDE SEQUENCE [LARGE SCALE GENOMIC DNA]</scope>
    <source>
        <strain evidence="2 5">VIO11850</strain>
    </source>
</reference>
<dbReference type="OrthoDB" id="80091at2"/>
<keyword evidence="5" id="KW-1185">Reference proteome</keyword>
<evidence type="ECO:0000313" key="3">
    <source>
        <dbReference type="EMBL" id="SEM41405.1"/>
    </source>
</evidence>
<dbReference type="STRING" id="97481.SAMN05444853_11649"/>
<reference evidence="3" key="1">
    <citation type="submission" date="2016-10" db="EMBL/GenBank/DDBJ databases">
        <authorList>
            <person name="de Groot N.N."/>
        </authorList>
    </citation>
    <scope>NUCLEOTIDE SEQUENCE [LARGE SCALE GENOMIC DNA]</scope>
    <source>
        <strain evidence="3">DSM 24204</strain>
    </source>
</reference>